<feature type="region of interest" description="Disordered" evidence="1">
    <location>
        <begin position="277"/>
        <end position="298"/>
    </location>
</feature>
<dbReference type="SUPFAM" id="SSF54631">
    <property type="entry name" value="CBS-domain pair"/>
    <property type="match status" value="1"/>
</dbReference>
<name>A0AAN6JV86_9BASI</name>
<feature type="region of interest" description="Disordered" evidence="1">
    <location>
        <begin position="413"/>
        <end position="449"/>
    </location>
</feature>
<feature type="region of interest" description="Disordered" evidence="1">
    <location>
        <begin position="86"/>
        <end position="105"/>
    </location>
</feature>
<organism evidence="2 3">
    <name type="scientific">Tilletia horrida</name>
    <dbReference type="NCBI Taxonomy" id="155126"/>
    <lineage>
        <taxon>Eukaryota</taxon>
        <taxon>Fungi</taxon>
        <taxon>Dikarya</taxon>
        <taxon>Basidiomycota</taxon>
        <taxon>Ustilaginomycotina</taxon>
        <taxon>Exobasidiomycetes</taxon>
        <taxon>Tilletiales</taxon>
        <taxon>Tilletiaceae</taxon>
        <taxon>Tilletia</taxon>
    </lineage>
</organism>
<dbReference type="EMBL" id="JAPDMZ010000310">
    <property type="protein sequence ID" value="KAK0543992.1"/>
    <property type="molecule type" value="Genomic_DNA"/>
</dbReference>
<feature type="compositionally biased region" description="Polar residues" evidence="1">
    <location>
        <begin position="563"/>
        <end position="572"/>
    </location>
</feature>
<dbReference type="GO" id="GO:0005737">
    <property type="term" value="C:cytoplasm"/>
    <property type="evidence" value="ECO:0007669"/>
    <property type="project" value="TreeGrafter"/>
</dbReference>
<feature type="compositionally biased region" description="Basic and acidic residues" evidence="1">
    <location>
        <begin position="209"/>
        <end position="223"/>
    </location>
</feature>
<dbReference type="PANTHER" id="PTHR12064:SF90">
    <property type="entry name" value="CNNM TRANSMEMBRANE DOMAIN-CONTAINING PROTEIN"/>
    <property type="match status" value="1"/>
</dbReference>
<comment type="caution">
    <text evidence="2">The sequence shown here is derived from an EMBL/GenBank/DDBJ whole genome shotgun (WGS) entry which is preliminary data.</text>
</comment>
<evidence type="ECO:0000313" key="3">
    <source>
        <dbReference type="Proteomes" id="UP001176517"/>
    </source>
</evidence>
<feature type="compositionally biased region" description="Low complexity" evidence="1">
    <location>
        <begin position="483"/>
        <end position="523"/>
    </location>
</feature>
<reference evidence="2" key="1">
    <citation type="journal article" date="2023" name="PhytoFront">
        <title>Draft Genome Resources of Seven Strains of Tilletia horrida, Causal Agent of Kernel Smut of Rice.</title>
        <authorList>
            <person name="Khanal S."/>
            <person name="Antony Babu S."/>
            <person name="Zhou X.G."/>
        </authorList>
    </citation>
    <scope>NUCLEOTIDE SEQUENCE</scope>
    <source>
        <strain evidence="2">TX6</strain>
    </source>
</reference>
<dbReference type="GO" id="GO:0010960">
    <property type="term" value="P:magnesium ion homeostasis"/>
    <property type="evidence" value="ECO:0007669"/>
    <property type="project" value="InterPro"/>
</dbReference>
<protein>
    <recommendedName>
        <fullName evidence="4">CBS domain-containing protein</fullName>
    </recommendedName>
</protein>
<proteinExistence type="predicted"/>
<dbReference type="InterPro" id="IPR046342">
    <property type="entry name" value="CBS_dom_sf"/>
</dbReference>
<keyword evidence="3" id="KW-1185">Reference proteome</keyword>
<evidence type="ECO:0000256" key="1">
    <source>
        <dbReference type="SAM" id="MobiDB-lite"/>
    </source>
</evidence>
<dbReference type="AlphaFoldDB" id="A0AAN6JV86"/>
<dbReference type="InterPro" id="IPR045095">
    <property type="entry name" value="ACDP"/>
</dbReference>
<sequence length="628" mass="63413">MTPIDQVFMLPLSAKLDYPTLERIVRSGHSRIPIYQEYDVPVAAPSGTATPSKRPSLLSSIARKATLTGSRSGSASDLHANKAGAVNSPKLGAADDKDANSANPNTETVKRKKILGTLLVKSCVLLDPEDATPISDMVINAIPTVPGNEPLLNVLNVFQEGRSHMAIVSSAHSRLADMQNRSASMNVSSKALGINAGPRTDGLSDIDEEKQLETTSSKDDAETAIGDAKEKEQEYDESFVGPDAPIGIITLEDVLEELIGEEIWDEYDTVEGRQADFARLSPPPSPDQRLRDPNDLQPIMGSEKEAMLHNHPDQNKTQHAKTVDVAAGSDSKAAATADAPGVPGSDSGNTSSASGNAAVPARAATDIPAISTQQASAPASKPMGAVRPVVVRSTTGTGQTSTATALLPENLLRGRRMGPGGTTTQPLPPGSVVQLAPPRLPSNSGTAGAGGLLNAPGTVLGSGSASAVGTPLLGGASPLLGGSSLMSTTSGPPSGGADTSLGGGAANTTASSGTNSAAAGPGSVSTTPVIGPARANRFKSTPVPRINAVRSRSIGPGPPAAVPTSTGATDPSAQAAVPGAAFLVASPPAIESETSPLDASIASLASLGGGPRDSSGNAQDNEGSDTTR</sequence>
<dbReference type="GO" id="GO:0030026">
    <property type="term" value="P:intracellular manganese ion homeostasis"/>
    <property type="evidence" value="ECO:0007669"/>
    <property type="project" value="TreeGrafter"/>
</dbReference>
<feature type="region of interest" description="Disordered" evidence="1">
    <location>
        <begin position="312"/>
        <end position="360"/>
    </location>
</feature>
<dbReference type="Proteomes" id="UP001176517">
    <property type="component" value="Unassembled WGS sequence"/>
</dbReference>
<evidence type="ECO:0000313" key="2">
    <source>
        <dbReference type="EMBL" id="KAK0543992.1"/>
    </source>
</evidence>
<feature type="region of interest" description="Disordered" evidence="1">
    <location>
        <begin position="483"/>
        <end position="573"/>
    </location>
</feature>
<dbReference type="PANTHER" id="PTHR12064">
    <property type="entry name" value="METAL TRANSPORTER CNNM"/>
    <property type="match status" value="1"/>
</dbReference>
<feature type="region of interest" description="Disordered" evidence="1">
    <location>
        <begin position="591"/>
        <end position="628"/>
    </location>
</feature>
<feature type="compositionally biased region" description="Low complexity" evidence="1">
    <location>
        <begin position="326"/>
        <end position="358"/>
    </location>
</feature>
<feature type="compositionally biased region" description="Polar residues" evidence="1">
    <location>
        <begin position="614"/>
        <end position="628"/>
    </location>
</feature>
<feature type="region of interest" description="Disordered" evidence="1">
    <location>
        <begin position="192"/>
        <end position="223"/>
    </location>
</feature>
<evidence type="ECO:0008006" key="4">
    <source>
        <dbReference type="Google" id="ProtNLM"/>
    </source>
</evidence>
<gene>
    <name evidence="2" type="ORF">OC846_006213</name>
</gene>
<accession>A0AAN6JV86</accession>
<dbReference type="Gene3D" id="3.10.580.10">
    <property type="entry name" value="CBS-domain"/>
    <property type="match status" value="3"/>
</dbReference>